<accession>A0A9D4QUI5</accession>
<sequence length="119" mass="13438">MTSAADPKNTTPPTFNRLRSFFVVLQQDSERLRQEVIKKVFSNNSNFRSSSGRASLAASQDTWLETAHTSNEASSHNSPLISLKVAYNDFVCLPCHKLRIFNNQQKIVLEHTLIFGLNN</sequence>
<gene>
    <name evidence="1" type="ORF">DPMN_116708</name>
</gene>
<protein>
    <submittedName>
        <fullName evidence="1">Uncharacterized protein</fullName>
    </submittedName>
</protein>
<dbReference type="EMBL" id="JAIWYP010000004">
    <property type="protein sequence ID" value="KAH3843197.1"/>
    <property type="molecule type" value="Genomic_DNA"/>
</dbReference>
<organism evidence="1 2">
    <name type="scientific">Dreissena polymorpha</name>
    <name type="common">Zebra mussel</name>
    <name type="synonym">Mytilus polymorpha</name>
    <dbReference type="NCBI Taxonomy" id="45954"/>
    <lineage>
        <taxon>Eukaryota</taxon>
        <taxon>Metazoa</taxon>
        <taxon>Spiralia</taxon>
        <taxon>Lophotrochozoa</taxon>
        <taxon>Mollusca</taxon>
        <taxon>Bivalvia</taxon>
        <taxon>Autobranchia</taxon>
        <taxon>Heteroconchia</taxon>
        <taxon>Euheterodonta</taxon>
        <taxon>Imparidentia</taxon>
        <taxon>Neoheterodontei</taxon>
        <taxon>Myida</taxon>
        <taxon>Dreissenoidea</taxon>
        <taxon>Dreissenidae</taxon>
        <taxon>Dreissena</taxon>
    </lineage>
</organism>
<reference evidence="1" key="1">
    <citation type="journal article" date="2019" name="bioRxiv">
        <title>The Genome of the Zebra Mussel, Dreissena polymorpha: A Resource for Invasive Species Research.</title>
        <authorList>
            <person name="McCartney M.A."/>
            <person name="Auch B."/>
            <person name="Kono T."/>
            <person name="Mallez S."/>
            <person name="Zhang Y."/>
            <person name="Obille A."/>
            <person name="Becker A."/>
            <person name="Abrahante J.E."/>
            <person name="Garbe J."/>
            <person name="Badalamenti J.P."/>
            <person name="Herman A."/>
            <person name="Mangelson H."/>
            <person name="Liachko I."/>
            <person name="Sullivan S."/>
            <person name="Sone E.D."/>
            <person name="Koren S."/>
            <person name="Silverstein K.A.T."/>
            <person name="Beckman K.B."/>
            <person name="Gohl D.M."/>
        </authorList>
    </citation>
    <scope>NUCLEOTIDE SEQUENCE</scope>
    <source>
        <strain evidence="1">Duluth1</strain>
        <tissue evidence="1">Whole animal</tissue>
    </source>
</reference>
<reference evidence="1" key="2">
    <citation type="submission" date="2020-11" db="EMBL/GenBank/DDBJ databases">
        <authorList>
            <person name="McCartney M.A."/>
            <person name="Auch B."/>
            <person name="Kono T."/>
            <person name="Mallez S."/>
            <person name="Becker A."/>
            <person name="Gohl D.M."/>
            <person name="Silverstein K.A.T."/>
            <person name="Koren S."/>
            <person name="Bechman K.B."/>
            <person name="Herman A."/>
            <person name="Abrahante J.E."/>
            <person name="Garbe J."/>
        </authorList>
    </citation>
    <scope>NUCLEOTIDE SEQUENCE</scope>
    <source>
        <strain evidence="1">Duluth1</strain>
        <tissue evidence="1">Whole animal</tissue>
    </source>
</reference>
<evidence type="ECO:0000313" key="1">
    <source>
        <dbReference type="EMBL" id="KAH3843197.1"/>
    </source>
</evidence>
<dbReference type="Proteomes" id="UP000828390">
    <property type="component" value="Unassembled WGS sequence"/>
</dbReference>
<comment type="caution">
    <text evidence="1">The sequence shown here is derived from an EMBL/GenBank/DDBJ whole genome shotgun (WGS) entry which is preliminary data.</text>
</comment>
<evidence type="ECO:0000313" key="2">
    <source>
        <dbReference type="Proteomes" id="UP000828390"/>
    </source>
</evidence>
<name>A0A9D4QUI5_DREPO</name>
<dbReference type="AlphaFoldDB" id="A0A9D4QUI5"/>
<keyword evidence="2" id="KW-1185">Reference proteome</keyword>
<proteinExistence type="predicted"/>